<accession>A0A645GJF7</accession>
<proteinExistence type="predicted"/>
<comment type="caution">
    <text evidence="1">The sequence shown here is derived from an EMBL/GenBank/DDBJ whole genome shotgun (WGS) entry which is preliminary data.</text>
</comment>
<gene>
    <name evidence="1" type="ORF">SDC9_173381</name>
</gene>
<dbReference type="AlphaFoldDB" id="A0A645GJF7"/>
<reference evidence="1" key="1">
    <citation type="submission" date="2019-08" db="EMBL/GenBank/DDBJ databases">
        <authorList>
            <person name="Kucharzyk K."/>
            <person name="Murdoch R.W."/>
            <person name="Higgins S."/>
            <person name="Loffler F."/>
        </authorList>
    </citation>
    <scope>NUCLEOTIDE SEQUENCE</scope>
</reference>
<name>A0A645GJF7_9ZZZZ</name>
<dbReference type="EMBL" id="VSSQ01075333">
    <property type="protein sequence ID" value="MPN25959.1"/>
    <property type="molecule type" value="Genomic_DNA"/>
</dbReference>
<protein>
    <submittedName>
        <fullName evidence="1">Uncharacterized protein</fullName>
    </submittedName>
</protein>
<sequence length="151" mass="16661">MLVEIAAHVGHGTRWVVGSRLHHDGNAERSVTLIDHLLVVRHILVCCLLDGALHILFGHVLFFCLLLQYPQPGVGGGVGTTLTDGNGNLFSQFGEDAGHIAPTFHLGRFSIFKCPSHIFMNLILGPFCKGSTGLFYINLLFYWHIITLAHY</sequence>
<evidence type="ECO:0000313" key="1">
    <source>
        <dbReference type="EMBL" id="MPN25959.1"/>
    </source>
</evidence>
<organism evidence="1">
    <name type="scientific">bioreactor metagenome</name>
    <dbReference type="NCBI Taxonomy" id="1076179"/>
    <lineage>
        <taxon>unclassified sequences</taxon>
        <taxon>metagenomes</taxon>
        <taxon>ecological metagenomes</taxon>
    </lineage>
</organism>